<evidence type="ECO:0000313" key="4">
    <source>
        <dbReference type="EMBL" id="PSC67045.1"/>
    </source>
</evidence>
<feature type="compositionally biased region" description="Low complexity" evidence="1">
    <location>
        <begin position="483"/>
        <end position="515"/>
    </location>
</feature>
<evidence type="ECO:0000259" key="2">
    <source>
        <dbReference type="Pfam" id="PF13355"/>
    </source>
</evidence>
<gene>
    <name evidence="4" type="ORF">C2E20_9287</name>
</gene>
<dbReference type="STRING" id="554055.A0A2P6UYX4"/>
<sequence length="653" mass="68416">MLGLEDATLLLGPQIEAAYDDLLNTPLEEGYSELARLGKEKLLFAARERLRAVRGRTALLSASVAVEPLLLAGAMALLHQVRQYDTVIALSEEGAALGTRDIRSSSRDTLKHFEQDMALATALRSAVLPGRGTGGRPAQWARGAGASPAGGHPGGAGGAPPEAVADYLQPVCTAEYMERVLPHLTAGELCSLYDWEWLAAGADPARCPWYFPGLLKRAALAHLVAGFAERRPLLVRTAQKLFGTVKKTGDDVSLALAMCHLLLGNAAAALKLLEEDEVKQQQAVAAARRHKKGRGGSGGAAEAAGMGAAPRPDLGAYFEEPRVQAFLAAQDGRPSGSGGMLSLLSSARSALAARFAGGPSAAESTASSAASELPPQLRRQGFLPLPLSAARTLQALAGAAALAVGVWLGVGMRAQGSGGAAAWPGGLWPGQPGVPPEAAQAAADIGLPPGALRMEQQLSERWAQQQREQQQAAAEQQRRQQEEAAQQQAAASAAAAARQQDAGPVAAAPQQQQQRKAVEALSQSAAEKLVKQWLRAKADAMGPRHKTEQLPQVLAEPMLSAVAQEAAEAAQGGWYWRLKPLKAKVERVDGSSYNAASGGGHVTVLARVSESAELWAAGGGQEGDSYDTTYEVEYALVRDRVGWRIASALVLRK</sequence>
<feature type="region of interest" description="Disordered" evidence="1">
    <location>
        <begin position="131"/>
        <end position="160"/>
    </location>
</feature>
<evidence type="ECO:0000313" key="5">
    <source>
        <dbReference type="Proteomes" id="UP000239649"/>
    </source>
</evidence>
<proteinExistence type="predicted"/>
<evidence type="ECO:0000259" key="3">
    <source>
        <dbReference type="Pfam" id="PF23468"/>
    </source>
</evidence>
<dbReference type="Pfam" id="PF13355">
    <property type="entry name" value="ARC6-like_IMS"/>
    <property type="match status" value="1"/>
</dbReference>
<evidence type="ECO:0000256" key="1">
    <source>
        <dbReference type="SAM" id="MobiDB-lite"/>
    </source>
</evidence>
<dbReference type="Proteomes" id="UP000239649">
    <property type="component" value="Unassembled WGS sequence"/>
</dbReference>
<dbReference type="PANTHER" id="PTHR33925:SF1">
    <property type="entry name" value="PROTEIN ACCUMULATION AND REPLICATION OF CHLOROPLASTS 6, CHLOROPLASTIC"/>
    <property type="match status" value="1"/>
</dbReference>
<accession>A0A2P6UYX4</accession>
<keyword evidence="5" id="KW-1185">Reference proteome</keyword>
<feature type="region of interest" description="Disordered" evidence="1">
    <location>
        <begin position="287"/>
        <end position="306"/>
    </location>
</feature>
<protein>
    <submittedName>
        <fullName evidence="4">ACCUMULATION AND REPLICATION OF CHLOROPLASTS chloroplastic</fullName>
    </submittedName>
</protein>
<dbReference type="EMBL" id="LHPF02000165">
    <property type="protein sequence ID" value="PSC67045.1"/>
    <property type="molecule type" value="Genomic_DNA"/>
</dbReference>
<comment type="caution">
    <text evidence="4">The sequence shown here is derived from an EMBL/GenBank/DDBJ whole genome shotgun (WGS) entry which is preliminary data.</text>
</comment>
<dbReference type="Pfam" id="PF23468">
    <property type="entry name" value="ARC6"/>
    <property type="match status" value="1"/>
</dbReference>
<feature type="compositionally biased region" description="Low complexity" evidence="1">
    <location>
        <begin position="141"/>
        <end position="150"/>
    </location>
</feature>
<dbReference type="PANTHER" id="PTHR33925">
    <property type="entry name" value="PLASTID DIVISION PROTEIN CDP1, CHLOROPLASTIC-RELATED"/>
    <property type="match status" value="1"/>
</dbReference>
<dbReference type="InterPro" id="IPR044685">
    <property type="entry name" value="CPD1-like"/>
</dbReference>
<dbReference type="InterPro" id="IPR057137">
    <property type="entry name" value="CDP1-like_a_solenoid_2"/>
</dbReference>
<feature type="domain" description="Plastid division protein CDP1-like 2nd alpha solenoid" evidence="3">
    <location>
        <begin position="217"/>
        <end position="282"/>
    </location>
</feature>
<dbReference type="OrthoDB" id="512200at2759"/>
<dbReference type="InterPro" id="IPR025344">
    <property type="entry name" value="CDP1-like_IMS"/>
</dbReference>
<feature type="domain" description="Plastid division protein CDP1-like IMS" evidence="2">
    <location>
        <begin position="526"/>
        <end position="646"/>
    </location>
</feature>
<dbReference type="AlphaFoldDB" id="A0A2P6UYX4"/>
<reference evidence="4 5" key="1">
    <citation type="journal article" date="2018" name="Plant J.">
        <title>Genome sequences of Chlorella sorokiniana UTEX 1602 and Micractinium conductrix SAG 241.80: implications to maltose excretion by a green alga.</title>
        <authorList>
            <person name="Arriola M.B."/>
            <person name="Velmurugan N."/>
            <person name="Zhang Y."/>
            <person name="Plunkett M.H."/>
            <person name="Hondzo H."/>
            <person name="Barney B.M."/>
        </authorList>
    </citation>
    <scope>NUCLEOTIDE SEQUENCE [LARGE SCALE GENOMIC DNA]</scope>
    <source>
        <strain evidence="4 5">SAG 241.80</strain>
    </source>
</reference>
<name>A0A2P6UYX4_9CHLO</name>
<organism evidence="4 5">
    <name type="scientific">Micractinium conductrix</name>
    <dbReference type="NCBI Taxonomy" id="554055"/>
    <lineage>
        <taxon>Eukaryota</taxon>
        <taxon>Viridiplantae</taxon>
        <taxon>Chlorophyta</taxon>
        <taxon>core chlorophytes</taxon>
        <taxon>Trebouxiophyceae</taxon>
        <taxon>Chlorellales</taxon>
        <taxon>Chlorellaceae</taxon>
        <taxon>Chlorella clade</taxon>
        <taxon>Micractinium</taxon>
    </lineage>
</organism>
<feature type="region of interest" description="Disordered" evidence="1">
    <location>
        <begin position="460"/>
        <end position="519"/>
    </location>
</feature>
<feature type="compositionally biased region" description="Low complexity" evidence="1">
    <location>
        <begin position="463"/>
        <end position="475"/>
    </location>
</feature>